<dbReference type="Gene3D" id="3.30.70.250">
    <property type="entry name" value="Malonyl-CoA ACP transacylase, ACP-binding"/>
    <property type="match status" value="1"/>
</dbReference>
<gene>
    <name evidence="6" type="ORF">FPZ44_10105</name>
</gene>
<evidence type="ECO:0000256" key="3">
    <source>
        <dbReference type="ARBA" id="ARBA00023315"/>
    </source>
</evidence>
<dbReference type="PANTHER" id="PTHR42681:SF1">
    <property type="entry name" value="MALONYL-COA-ACYL CARRIER PROTEIN TRANSACYLASE, MITOCHONDRIAL"/>
    <property type="match status" value="1"/>
</dbReference>
<organism evidence="6 7">
    <name type="scientific">Paenibacillus agilis</name>
    <dbReference type="NCBI Taxonomy" id="3020863"/>
    <lineage>
        <taxon>Bacteria</taxon>
        <taxon>Bacillati</taxon>
        <taxon>Bacillota</taxon>
        <taxon>Bacilli</taxon>
        <taxon>Bacillales</taxon>
        <taxon>Paenibacillaceae</taxon>
        <taxon>Paenibacillus</taxon>
    </lineage>
</organism>
<reference evidence="6 7" key="1">
    <citation type="submission" date="2019-07" db="EMBL/GenBank/DDBJ databases">
        <authorList>
            <person name="Kim J."/>
        </authorList>
    </citation>
    <scope>NUCLEOTIDE SEQUENCE [LARGE SCALE GENOMIC DNA]</scope>
    <source>
        <strain evidence="6 7">N4</strain>
    </source>
</reference>
<dbReference type="Pfam" id="PF00698">
    <property type="entry name" value="Acyl_transf_1"/>
    <property type="match status" value="1"/>
</dbReference>
<dbReference type="EMBL" id="VNJK01000001">
    <property type="protein sequence ID" value="TVX93374.1"/>
    <property type="molecule type" value="Genomic_DNA"/>
</dbReference>
<evidence type="ECO:0000313" key="7">
    <source>
        <dbReference type="Proteomes" id="UP000318102"/>
    </source>
</evidence>
<dbReference type="InterPro" id="IPR016035">
    <property type="entry name" value="Acyl_Trfase/lysoPLipase"/>
</dbReference>
<dbReference type="Proteomes" id="UP000318102">
    <property type="component" value="Unassembled WGS sequence"/>
</dbReference>
<dbReference type="SUPFAM" id="SSF52151">
    <property type="entry name" value="FabD/lysophospholipase-like"/>
    <property type="match status" value="1"/>
</dbReference>
<dbReference type="GO" id="GO:0005829">
    <property type="term" value="C:cytosol"/>
    <property type="evidence" value="ECO:0007669"/>
    <property type="project" value="TreeGrafter"/>
</dbReference>
<dbReference type="GO" id="GO:0004314">
    <property type="term" value="F:[acyl-carrier-protein] S-malonyltransferase activity"/>
    <property type="evidence" value="ECO:0007669"/>
    <property type="project" value="UniProtKB-EC"/>
</dbReference>
<dbReference type="EC" id="2.3.1.39" evidence="1"/>
<comment type="caution">
    <text evidence="6">The sequence shown here is derived from an EMBL/GenBank/DDBJ whole genome shotgun (WGS) entry which is preliminary data.</text>
</comment>
<dbReference type="InterPro" id="IPR001227">
    <property type="entry name" value="Ac_transferase_dom_sf"/>
</dbReference>
<keyword evidence="2" id="KW-0808">Transferase</keyword>
<dbReference type="InterPro" id="IPR014043">
    <property type="entry name" value="Acyl_transferase_dom"/>
</dbReference>
<dbReference type="InterPro" id="IPR050858">
    <property type="entry name" value="Mal-CoA-ACP_Trans/PKS_FabD"/>
</dbReference>
<evidence type="ECO:0000256" key="1">
    <source>
        <dbReference type="ARBA" id="ARBA00013258"/>
    </source>
</evidence>
<keyword evidence="3" id="KW-0012">Acyltransferase</keyword>
<comment type="catalytic activity">
    <reaction evidence="4">
        <text>holo-[ACP] + malonyl-CoA = malonyl-[ACP] + CoA</text>
        <dbReference type="Rhea" id="RHEA:41792"/>
        <dbReference type="Rhea" id="RHEA-COMP:9623"/>
        <dbReference type="Rhea" id="RHEA-COMP:9685"/>
        <dbReference type="ChEBI" id="CHEBI:57287"/>
        <dbReference type="ChEBI" id="CHEBI:57384"/>
        <dbReference type="ChEBI" id="CHEBI:64479"/>
        <dbReference type="ChEBI" id="CHEBI:78449"/>
        <dbReference type="EC" id="2.3.1.39"/>
    </reaction>
</comment>
<evidence type="ECO:0000259" key="5">
    <source>
        <dbReference type="SMART" id="SM00827"/>
    </source>
</evidence>
<protein>
    <recommendedName>
        <fullName evidence="1">[acyl-carrier-protein] S-malonyltransferase</fullName>
        <ecNumber evidence="1">2.3.1.39</ecNumber>
    </recommendedName>
</protein>
<accession>A0A559J0G0</accession>
<keyword evidence="7" id="KW-1185">Reference proteome</keyword>
<evidence type="ECO:0000313" key="6">
    <source>
        <dbReference type="EMBL" id="TVX93374.1"/>
    </source>
</evidence>
<dbReference type="Gene3D" id="3.40.366.10">
    <property type="entry name" value="Malonyl-Coenzyme A Acyl Carrier Protein, domain 2"/>
    <property type="match status" value="1"/>
</dbReference>
<dbReference type="SMART" id="SM00827">
    <property type="entry name" value="PKS_AT"/>
    <property type="match status" value="1"/>
</dbReference>
<dbReference type="InterPro" id="IPR016036">
    <property type="entry name" value="Malonyl_transacylase_ACP-bd"/>
</dbReference>
<evidence type="ECO:0000256" key="4">
    <source>
        <dbReference type="ARBA" id="ARBA00048462"/>
    </source>
</evidence>
<proteinExistence type="predicted"/>
<dbReference type="AlphaFoldDB" id="A0A559J0G0"/>
<dbReference type="PANTHER" id="PTHR42681">
    <property type="entry name" value="MALONYL-COA-ACYL CARRIER PROTEIN TRANSACYLASE, MITOCHONDRIAL"/>
    <property type="match status" value="1"/>
</dbReference>
<dbReference type="OrthoDB" id="1885935at2"/>
<dbReference type="SUPFAM" id="SSF55048">
    <property type="entry name" value="Probable ACP-binding domain of malonyl-CoA ACP transacylase"/>
    <property type="match status" value="1"/>
</dbReference>
<evidence type="ECO:0000256" key="2">
    <source>
        <dbReference type="ARBA" id="ARBA00022679"/>
    </source>
</evidence>
<dbReference type="GO" id="GO:0006633">
    <property type="term" value="P:fatty acid biosynthetic process"/>
    <property type="evidence" value="ECO:0007669"/>
    <property type="project" value="TreeGrafter"/>
</dbReference>
<feature type="domain" description="Malonyl-CoA:ACP transacylase (MAT)" evidence="5">
    <location>
        <begin position="15"/>
        <end position="298"/>
    </location>
</feature>
<sequence>MRLVNMLSNKKRAFLFQGVGADYRNFLDKFDDDQLHTLEQYCSTVNEQIGIDLHGYLFTSHELKHTEYDQMFYDWIAIYTCDYIVYQQYVNSGIKPAMMVGYSMGLITAMACGKSISFAAGLQMLQIIYEYPKSSADSCGMGVIVGKTYSEVYDMIANCKAENDVFIASENNETCLVISGIKDSVIQVLNTAELQGAIKASTIHTPYAFHSPYAAKGIEMFVNLVEDTPIYDGEVPIISVFTQTIIQSASDLKNELIKNMASPMNWNASILKLGEWGIDSFVEVSLDDSLTKISRIINLDYEFVTYKKFIRLKSAMSAL</sequence>
<name>A0A559J0G0_9BACL</name>